<dbReference type="AlphaFoldDB" id="A0A6J6DKG6"/>
<name>A0A6J6DKG6_9ZZZZ</name>
<keyword evidence="2" id="KW-1133">Transmembrane helix</keyword>
<feature type="region of interest" description="Disordered" evidence="1">
    <location>
        <begin position="224"/>
        <end position="249"/>
    </location>
</feature>
<feature type="transmembrane region" description="Helical" evidence="2">
    <location>
        <begin position="25"/>
        <end position="44"/>
    </location>
</feature>
<keyword evidence="2" id="KW-0812">Transmembrane</keyword>
<reference evidence="3" key="1">
    <citation type="submission" date="2020-05" db="EMBL/GenBank/DDBJ databases">
        <authorList>
            <person name="Chiriac C."/>
            <person name="Salcher M."/>
            <person name="Ghai R."/>
            <person name="Kavagutti S V."/>
        </authorList>
    </citation>
    <scope>NUCLEOTIDE SEQUENCE</scope>
</reference>
<keyword evidence="2" id="KW-0472">Membrane</keyword>
<evidence type="ECO:0000256" key="1">
    <source>
        <dbReference type="SAM" id="MobiDB-lite"/>
    </source>
</evidence>
<sequence length="249" mass="25572">MTLHSPLSGPVNSGFGGGKKYKSKIVFGVAVMGFVPFLFSTFAASVTVGNGALEFGQGSQQAIACDEKIYIAMGEEWHAAPVENDPSAGYFRVRAVTVSNLDLANCAGKKLRVRLIDGSSQEITIGSIPEAKVLQVSLPSVAPVSNISDSTALLLSYLTGTGVPISSTLLASAAVSVSGTSIYDGSILSVNNADVTFYIDPARTAVNINGQSVFRTTVETVNNPSAQAAQPAPSATPSPTASPTASPTQ</sequence>
<organism evidence="3">
    <name type="scientific">freshwater metagenome</name>
    <dbReference type="NCBI Taxonomy" id="449393"/>
    <lineage>
        <taxon>unclassified sequences</taxon>
        <taxon>metagenomes</taxon>
        <taxon>ecological metagenomes</taxon>
    </lineage>
</organism>
<dbReference type="EMBL" id="CAEZTL010000007">
    <property type="protein sequence ID" value="CAB4561788.1"/>
    <property type="molecule type" value="Genomic_DNA"/>
</dbReference>
<evidence type="ECO:0000256" key="2">
    <source>
        <dbReference type="SAM" id="Phobius"/>
    </source>
</evidence>
<protein>
    <submittedName>
        <fullName evidence="3">Unannotated protein</fullName>
    </submittedName>
</protein>
<proteinExistence type="predicted"/>
<accession>A0A6J6DKG6</accession>
<gene>
    <name evidence="3" type="ORF">UFOPK1683_00150</name>
</gene>
<evidence type="ECO:0000313" key="3">
    <source>
        <dbReference type="EMBL" id="CAB4561788.1"/>
    </source>
</evidence>